<keyword evidence="1" id="KW-0560">Oxidoreductase</keyword>
<dbReference type="Gene3D" id="3.40.50.720">
    <property type="entry name" value="NAD(P)-binding Rossmann-like Domain"/>
    <property type="match status" value="1"/>
</dbReference>
<keyword evidence="5" id="KW-1185">Reference proteome</keyword>
<evidence type="ECO:0000313" key="5">
    <source>
        <dbReference type="Proteomes" id="UP000799423"/>
    </source>
</evidence>
<evidence type="ECO:0000259" key="3">
    <source>
        <dbReference type="Pfam" id="PF01370"/>
    </source>
</evidence>
<feature type="domain" description="NAD-dependent epimerase/dehydratase" evidence="3">
    <location>
        <begin position="15"/>
        <end position="211"/>
    </location>
</feature>
<dbReference type="SUPFAM" id="SSF51735">
    <property type="entry name" value="NAD(P)-binding Rossmann-fold domains"/>
    <property type="match status" value="1"/>
</dbReference>
<reference evidence="4" key="1">
    <citation type="submission" date="2020-01" db="EMBL/GenBank/DDBJ databases">
        <authorList>
            <consortium name="DOE Joint Genome Institute"/>
            <person name="Haridas S."/>
            <person name="Albert R."/>
            <person name="Binder M."/>
            <person name="Bloem J."/>
            <person name="Labutti K."/>
            <person name="Salamov A."/>
            <person name="Andreopoulos B."/>
            <person name="Baker S.E."/>
            <person name="Barry K."/>
            <person name="Bills G."/>
            <person name="Bluhm B.H."/>
            <person name="Cannon C."/>
            <person name="Castanera R."/>
            <person name="Culley D.E."/>
            <person name="Daum C."/>
            <person name="Ezra D."/>
            <person name="Gonzalez J.B."/>
            <person name="Henrissat B."/>
            <person name="Kuo A."/>
            <person name="Liang C."/>
            <person name="Lipzen A."/>
            <person name="Lutzoni F."/>
            <person name="Magnuson J."/>
            <person name="Mondo S."/>
            <person name="Nolan M."/>
            <person name="Ohm R."/>
            <person name="Pangilinan J."/>
            <person name="Park H.-J."/>
            <person name="Ramirez L."/>
            <person name="Alfaro M."/>
            <person name="Sun H."/>
            <person name="Tritt A."/>
            <person name="Yoshinaga Y."/>
            <person name="Zwiers L.-H."/>
            <person name="Turgeon B.G."/>
            <person name="Goodwin S.B."/>
            <person name="Spatafora J.W."/>
            <person name="Crous P.W."/>
            <person name="Grigoriev I.V."/>
        </authorList>
    </citation>
    <scope>NUCLEOTIDE SEQUENCE</scope>
    <source>
        <strain evidence="4">IPT5</strain>
    </source>
</reference>
<evidence type="ECO:0000256" key="2">
    <source>
        <dbReference type="ARBA" id="ARBA00023445"/>
    </source>
</evidence>
<dbReference type="EMBL" id="MU006299">
    <property type="protein sequence ID" value="KAF2852396.1"/>
    <property type="molecule type" value="Genomic_DNA"/>
</dbReference>
<protein>
    <submittedName>
        <fullName evidence="4">NAD(P)-binding protein</fullName>
    </submittedName>
</protein>
<dbReference type="GO" id="GO:0016616">
    <property type="term" value="F:oxidoreductase activity, acting on the CH-OH group of donors, NAD or NADP as acceptor"/>
    <property type="evidence" value="ECO:0007669"/>
    <property type="project" value="TreeGrafter"/>
</dbReference>
<dbReference type="PANTHER" id="PTHR10366:SF562">
    <property type="entry name" value="ALDEHYDE REDUCTASE II (AFU_ORTHOLOGUE AFUA_1G11360)"/>
    <property type="match status" value="1"/>
</dbReference>
<name>A0A6A7BA38_9PLEO</name>
<comment type="similarity">
    <text evidence="2">Belongs to the NAD(P)-dependent epimerase/dehydratase family. Dihydroflavonol-4-reductase subfamily.</text>
</comment>
<dbReference type="InterPro" id="IPR050425">
    <property type="entry name" value="NAD(P)_dehydrat-like"/>
</dbReference>
<dbReference type="InterPro" id="IPR001509">
    <property type="entry name" value="Epimerase_deHydtase"/>
</dbReference>
<dbReference type="Proteomes" id="UP000799423">
    <property type="component" value="Unassembled WGS sequence"/>
</dbReference>
<evidence type="ECO:0000256" key="1">
    <source>
        <dbReference type="ARBA" id="ARBA00023002"/>
    </source>
</evidence>
<accession>A0A6A7BA38</accession>
<dbReference type="OrthoDB" id="2735536at2759"/>
<sequence length="344" mass="38240">MDPKLPFSIEPRSTIFVTGVNGLIGSHIVDQLLQRGYNVRGAVRGVEKNTWLKEYFDQKYKDAGLELVEVKDMTIEGCYDGVVNGTDGFIHVASPIGDLTDAKSAIAIGISGALNALKACAKTPSVKRFVFTSSSLAATFPKPNIEFSINETSYNEEAIKAVEKDPSTKNGLHLYSAMKTETEKAAWKWIKEKNPQFVFNTILPNANFGPLLVPEHQGYPSTIEWARVAWTGEYLKEHAAHIAPQWFISPVDTALLHVAALIYSDIKGERLFGFAETWNYNQILETFKELYPERQFAENLEGVGVDCMTVPNERAEEVLRWVKGSGWDGLVTSLGEMSRSWALG</sequence>
<evidence type="ECO:0000313" key="4">
    <source>
        <dbReference type="EMBL" id="KAF2852396.1"/>
    </source>
</evidence>
<gene>
    <name evidence="4" type="ORF">T440DRAFT_553784</name>
</gene>
<proteinExistence type="inferred from homology"/>
<dbReference type="PANTHER" id="PTHR10366">
    <property type="entry name" value="NAD DEPENDENT EPIMERASE/DEHYDRATASE"/>
    <property type="match status" value="1"/>
</dbReference>
<dbReference type="FunFam" id="3.40.50.720:FF:000426">
    <property type="entry name" value="Aldehyde reductase 2"/>
    <property type="match status" value="1"/>
</dbReference>
<dbReference type="Pfam" id="PF01370">
    <property type="entry name" value="Epimerase"/>
    <property type="match status" value="1"/>
</dbReference>
<dbReference type="InterPro" id="IPR036291">
    <property type="entry name" value="NAD(P)-bd_dom_sf"/>
</dbReference>
<dbReference type="AlphaFoldDB" id="A0A6A7BA38"/>
<organism evidence="4 5">
    <name type="scientific">Plenodomus tracheiphilus IPT5</name>
    <dbReference type="NCBI Taxonomy" id="1408161"/>
    <lineage>
        <taxon>Eukaryota</taxon>
        <taxon>Fungi</taxon>
        <taxon>Dikarya</taxon>
        <taxon>Ascomycota</taxon>
        <taxon>Pezizomycotina</taxon>
        <taxon>Dothideomycetes</taxon>
        <taxon>Pleosporomycetidae</taxon>
        <taxon>Pleosporales</taxon>
        <taxon>Pleosporineae</taxon>
        <taxon>Leptosphaeriaceae</taxon>
        <taxon>Plenodomus</taxon>
    </lineage>
</organism>